<feature type="transmembrane region" description="Helical" evidence="6">
    <location>
        <begin position="144"/>
        <end position="163"/>
    </location>
</feature>
<name>A0A0Q3WM66_9BACI</name>
<evidence type="ECO:0000256" key="1">
    <source>
        <dbReference type="ARBA" id="ARBA00004651"/>
    </source>
</evidence>
<evidence type="ECO:0000256" key="3">
    <source>
        <dbReference type="ARBA" id="ARBA00022692"/>
    </source>
</evidence>
<evidence type="ECO:0000256" key="2">
    <source>
        <dbReference type="ARBA" id="ARBA00022448"/>
    </source>
</evidence>
<dbReference type="Gene3D" id="1.20.1250.20">
    <property type="entry name" value="MFS general substrate transporter like domains"/>
    <property type="match status" value="1"/>
</dbReference>
<evidence type="ECO:0000313" key="9">
    <source>
        <dbReference type="Proteomes" id="UP000051888"/>
    </source>
</evidence>
<comment type="caution">
    <text evidence="8">The sequence shown here is derived from an EMBL/GenBank/DDBJ whole genome shotgun (WGS) entry which is preliminary data.</text>
</comment>
<dbReference type="Pfam" id="PF07690">
    <property type="entry name" value="MFS_1"/>
    <property type="match status" value="1"/>
</dbReference>
<keyword evidence="9" id="KW-1185">Reference proteome</keyword>
<feature type="transmembrane region" description="Helical" evidence="6">
    <location>
        <begin position="276"/>
        <end position="296"/>
    </location>
</feature>
<accession>A0A0Q3WM66</accession>
<feature type="transmembrane region" description="Helical" evidence="6">
    <location>
        <begin position="55"/>
        <end position="75"/>
    </location>
</feature>
<proteinExistence type="predicted"/>
<dbReference type="RefSeq" id="WP_055741815.1">
    <property type="nucleotide sequence ID" value="NZ_JAAIWL010000028.1"/>
</dbReference>
<feature type="transmembrane region" description="Helical" evidence="6">
    <location>
        <begin position="492"/>
        <end position="512"/>
    </location>
</feature>
<dbReference type="STRING" id="157838.AN964_21345"/>
<feature type="transmembrane region" description="Helical" evidence="6">
    <location>
        <begin position="308"/>
        <end position="328"/>
    </location>
</feature>
<keyword evidence="2" id="KW-0813">Transport</keyword>
<organism evidence="8 9">
    <name type="scientific">Heyndrickxia shackletonii</name>
    <dbReference type="NCBI Taxonomy" id="157838"/>
    <lineage>
        <taxon>Bacteria</taxon>
        <taxon>Bacillati</taxon>
        <taxon>Bacillota</taxon>
        <taxon>Bacilli</taxon>
        <taxon>Bacillales</taxon>
        <taxon>Bacillaceae</taxon>
        <taxon>Heyndrickxia</taxon>
    </lineage>
</organism>
<evidence type="ECO:0000259" key="7">
    <source>
        <dbReference type="PROSITE" id="PS50850"/>
    </source>
</evidence>
<comment type="subcellular location">
    <subcellularLocation>
        <location evidence="1">Cell membrane</location>
        <topology evidence="1">Multi-pass membrane protein</topology>
    </subcellularLocation>
</comment>
<feature type="transmembrane region" description="Helical" evidence="6">
    <location>
        <begin position="175"/>
        <end position="199"/>
    </location>
</feature>
<dbReference type="SUPFAM" id="SSF103473">
    <property type="entry name" value="MFS general substrate transporter"/>
    <property type="match status" value="1"/>
</dbReference>
<dbReference type="EMBL" id="LJJC01000006">
    <property type="protein sequence ID" value="KQL51503.1"/>
    <property type="molecule type" value="Genomic_DNA"/>
</dbReference>
<feature type="domain" description="Major facilitator superfamily (MFS) profile" evidence="7">
    <location>
        <begin position="18"/>
        <end position="515"/>
    </location>
</feature>
<evidence type="ECO:0000313" key="8">
    <source>
        <dbReference type="EMBL" id="KQL51503.1"/>
    </source>
</evidence>
<dbReference type="AlphaFoldDB" id="A0A0Q3WM66"/>
<evidence type="ECO:0000256" key="5">
    <source>
        <dbReference type="ARBA" id="ARBA00023136"/>
    </source>
</evidence>
<feature type="transmembrane region" description="Helical" evidence="6">
    <location>
        <begin position="12"/>
        <end position="35"/>
    </location>
</feature>
<feature type="transmembrane region" description="Helical" evidence="6">
    <location>
        <begin position="211"/>
        <end position="231"/>
    </location>
</feature>
<protein>
    <submittedName>
        <fullName evidence="8">MFS transporter</fullName>
    </submittedName>
</protein>
<dbReference type="PATRIC" id="fig|157838.3.peg.4690"/>
<sequence length="538" mass="58844">MEQENTQNSKGIMKIPSFLIISFLTIFAIGPQYFANLSYTMNQEIVQNGLSLGSQQLLIPSTLSNIAFALGVPLGPVITRALGVRKNYLTFILLFLCGSLINLFAPNLVILVIGRIIQSVSAGILFLTMLPVSLKSFPNNIRNTYLFFIITGLFGATAAGAFFGSLSLDVDAWRWLFLLNVISALLCLIIGFFALPKIVEEHEHPPIDKTGLFLLILLMIVLSIPLCNLMNKGFTSYYVWPFLVIAMILLVLFILVDVKAETPIVPFRTLKAAKPISGTVMAVASHILLVLALAGINGFLRHNKDLPVHYLLIFYCCFFVGIVFTAIFKTLFYGALGAGKLGIIGSLAVMFVSWKWRTMTPAVSLPVLYVEIALLGAGVSMVLVSGALGTAFAGNLHFASMRSGTLHTIRNFTGAVVTPIVAWFISTQNHIQYENIRGHLGEFDSETNAELVNLTRRFVSMGLPVKDAQSMTSYELIANTKKSAILMAYHNLFTIMFGVGVIMLAASIVKMATGKGIGLVKKEKKVKRSDKKITEPTA</sequence>
<dbReference type="PANTHER" id="PTHR42718:SF9">
    <property type="entry name" value="MAJOR FACILITATOR SUPERFAMILY MULTIDRUG TRANSPORTER MFSC"/>
    <property type="match status" value="1"/>
</dbReference>
<evidence type="ECO:0000256" key="4">
    <source>
        <dbReference type="ARBA" id="ARBA00022989"/>
    </source>
</evidence>
<dbReference type="PANTHER" id="PTHR42718">
    <property type="entry name" value="MAJOR FACILITATOR SUPERFAMILY MULTIDRUG TRANSPORTER MFSC"/>
    <property type="match status" value="1"/>
</dbReference>
<dbReference type="PROSITE" id="PS50850">
    <property type="entry name" value="MFS"/>
    <property type="match status" value="1"/>
</dbReference>
<dbReference type="GO" id="GO:0022857">
    <property type="term" value="F:transmembrane transporter activity"/>
    <property type="evidence" value="ECO:0007669"/>
    <property type="project" value="InterPro"/>
</dbReference>
<feature type="transmembrane region" description="Helical" evidence="6">
    <location>
        <begin position="408"/>
        <end position="425"/>
    </location>
</feature>
<gene>
    <name evidence="8" type="ORF">AN964_21345</name>
</gene>
<dbReference type="GO" id="GO:0005886">
    <property type="term" value="C:plasma membrane"/>
    <property type="evidence" value="ECO:0007669"/>
    <property type="project" value="UniProtKB-SubCell"/>
</dbReference>
<dbReference type="InterPro" id="IPR036259">
    <property type="entry name" value="MFS_trans_sf"/>
</dbReference>
<feature type="transmembrane region" description="Helical" evidence="6">
    <location>
        <begin position="374"/>
        <end position="396"/>
    </location>
</feature>
<evidence type="ECO:0000256" key="6">
    <source>
        <dbReference type="SAM" id="Phobius"/>
    </source>
</evidence>
<keyword evidence="4 6" id="KW-1133">Transmembrane helix</keyword>
<feature type="transmembrane region" description="Helical" evidence="6">
    <location>
        <begin position="87"/>
        <end position="105"/>
    </location>
</feature>
<keyword evidence="3 6" id="KW-0812">Transmembrane</keyword>
<keyword evidence="5 6" id="KW-0472">Membrane</keyword>
<reference evidence="8 9" key="1">
    <citation type="submission" date="2015-09" db="EMBL/GenBank/DDBJ databases">
        <title>Genome sequencing project for genomic taxonomy and phylogenomics of Bacillus-like bacteria.</title>
        <authorList>
            <person name="Liu B."/>
            <person name="Wang J."/>
            <person name="Zhu Y."/>
            <person name="Liu G."/>
            <person name="Chen Q."/>
            <person name="Chen Z."/>
            <person name="Lan J."/>
            <person name="Che J."/>
            <person name="Ge C."/>
            <person name="Shi H."/>
            <person name="Pan Z."/>
            <person name="Liu X."/>
        </authorList>
    </citation>
    <scope>NUCLEOTIDE SEQUENCE [LARGE SCALE GENOMIC DNA]</scope>
    <source>
        <strain evidence="8 9">LMG 18435</strain>
    </source>
</reference>
<feature type="transmembrane region" description="Helical" evidence="6">
    <location>
        <begin position="111"/>
        <end position="132"/>
    </location>
</feature>
<feature type="transmembrane region" description="Helical" evidence="6">
    <location>
        <begin position="237"/>
        <end position="256"/>
    </location>
</feature>
<feature type="transmembrane region" description="Helical" evidence="6">
    <location>
        <begin position="335"/>
        <end position="354"/>
    </location>
</feature>
<dbReference type="InterPro" id="IPR011701">
    <property type="entry name" value="MFS"/>
</dbReference>
<dbReference type="Proteomes" id="UP000051888">
    <property type="component" value="Unassembled WGS sequence"/>
</dbReference>
<dbReference type="InterPro" id="IPR020846">
    <property type="entry name" value="MFS_dom"/>
</dbReference>